<sequence>MIRNKMGIGILFLVILVGMALIPAVSAQKEDNYSVTAKEAFKHANMRMMTLIATESDSEKWEGASIDPEPLELYDINGQKLYYEFSVYNESTLISRIDIGANKTLGSALRLIKINPKPYNVVEVMEKSIETARTKYPTGKIVSTNMVVYDYPSVGAMTIVKDQTTGVEHRIFVDAYTLEDVQDKPATETELGVWSMYEQVSKDKIDENLKDWQKSEEFTKKLEQEVNNTEIDISAPITEENIKKLSNKLNTSSKVVSSPCNSTIMPTTTEDIGVEETNLSVSKETLVVELNNSKNNNSDSGSGSSSGGNESNKNNSIPGFGLLGSFVCLCGGWKLRKK</sequence>
<dbReference type="KEGG" id="msz:MSSIH_2456"/>
<dbReference type="GO" id="GO:0016740">
    <property type="term" value="F:transferase activity"/>
    <property type="evidence" value="ECO:0007669"/>
    <property type="project" value="UniProtKB-KW"/>
</dbReference>
<dbReference type="HOGENOM" id="CLU_060686_1_0_2"/>
<evidence type="ECO:0000256" key="1">
    <source>
        <dbReference type="SAM" id="MobiDB-lite"/>
    </source>
</evidence>
<feature type="compositionally biased region" description="Low complexity" evidence="1">
    <location>
        <begin position="291"/>
        <end position="312"/>
    </location>
</feature>
<dbReference type="GeneID" id="41606582"/>
<name>A0A0E3LB48_9EURY</name>
<proteinExistence type="predicted"/>
<dbReference type="RefSeq" id="WP_148705615.1">
    <property type="nucleotide sequence ID" value="NZ_CP009507.1"/>
</dbReference>
<dbReference type="EMBL" id="CP009507">
    <property type="protein sequence ID" value="AKB33146.1"/>
    <property type="molecule type" value="Genomic_DNA"/>
</dbReference>
<dbReference type="AlphaFoldDB" id="A0A0E3LB48"/>
<reference evidence="2 3" key="1">
    <citation type="submission" date="2014-07" db="EMBL/GenBank/DDBJ databases">
        <title>Methanogenic archaea and the global carbon cycle.</title>
        <authorList>
            <person name="Henriksen J.R."/>
            <person name="Luke J."/>
            <person name="Reinhart S."/>
            <person name="Benedict M.N."/>
            <person name="Youngblut N.D."/>
            <person name="Metcalf M.E."/>
            <person name="Whitaker R.J."/>
            <person name="Metcalf W.W."/>
        </authorList>
    </citation>
    <scope>NUCLEOTIDE SEQUENCE [LARGE SCALE GENOMIC DNA]</scope>
    <source>
        <strain evidence="2 3">HI350</strain>
    </source>
</reference>
<feature type="region of interest" description="Disordered" evidence="1">
    <location>
        <begin position="290"/>
        <end position="312"/>
    </location>
</feature>
<protein>
    <submittedName>
        <fullName evidence="2">GTPases-Sulfate adenylate transferase subunit 1</fullName>
    </submittedName>
</protein>
<organism evidence="2 3">
    <name type="scientific">Methanosarcina siciliae HI350</name>
    <dbReference type="NCBI Taxonomy" id="1434119"/>
    <lineage>
        <taxon>Archaea</taxon>
        <taxon>Methanobacteriati</taxon>
        <taxon>Methanobacteriota</taxon>
        <taxon>Stenosarchaea group</taxon>
        <taxon>Methanomicrobia</taxon>
        <taxon>Methanosarcinales</taxon>
        <taxon>Methanosarcinaceae</taxon>
        <taxon>Methanosarcina</taxon>
    </lineage>
</organism>
<dbReference type="PATRIC" id="fig|1434119.4.peg.3223"/>
<gene>
    <name evidence="2" type="ORF">MSSIH_2456</name>
</gene>
<evidence type="ECO:0000313" key="3">
    <source>
        <dbReference type="Proteomes" id="UP000033092"/>
    </source>
</evidence>
<evidence type="ECO:0000313" key="2">
    <source>
        <dbReference type="EMBL" id="AKB33146.1"/>
    </source>
</evidence>
<keyword evidence="2" id="KW-0808">Transferase</keyword>
<accession>A0A0E3LB48</accession>
<dbReference type="Proteomes" id="UP000033092">
    <property type="component" value="Chromosome"/>
</dbReference>